<gene>
    <name evidence="3" type="ORF">PFISCL1PPCAC_9216</name>
</gene>
<accession>A0AAV5VJG1</accession>
<organism evidence="3 4">
    <name type="scientific">Pristionchus fissidentatus</name>
    <dbReference type="NCBI Taxonomy" id="1538716"/>
    <lineage>
        <taxon>Eukaryota</taxon>
        <taxon>Metazoa</taxon>
        <taxon>Ecdysozoa</taxon>
        <taxon>Nematoda</taxon>
        <taxon>Chromadorea</taxon>
        <taxon>Rhabditida</taxon>
        <taxon>Rhabditina</taxon>
        <taxon>Diplogasteromorpha</taxon>
        <taxon>Diplogasteroidea</taxon>
        <taxon>Neodiplogasteridae</taxon>
        <taxon>Pristionchus</taxon>
    </lineage>
</organism>
<dbReference type="EMBL" id="BTSY01000003">
    <property type="protein sequence ID" value="GMT17919.1"/>
    <property type="molecule type" value="Genomic_DNA"/>
</dbReference>
<dbReference type="Pfam" id="PF01683">
    <property type="entry name" value="EB"/>
    <property type="match status" value="4"/>
</dbReference>
<dbReference type="PANTHER" id="PTHR37157">
    <property type="entry name" value="PRION-LIKE-(Q/N-RICH) DOMAIN-BEARING PROTEIN 25"/>
    <property type="match status" value="1"/>
</dbReference>
<proteinExistence type="predicted"/>
<evidence type="ECO:0000313" key="3">
    <source>
        <dbReference type="EMBL" id="GMT17919.1"/>
    </source>
</evidence>
<protein>
    <recommendedName>
        <fullName evidence="2">EB domain-containing protein</fullName>
    </recommendedName>
</protein>
<dbReference type="AlphaFoldDB" id="A0AAV5VJG1"/>
<dbReference type="InterPro" id="IPR006150">
    <property type="entry name" value="Cys_repeat_1"/>
</dbReference>
<keyword evidence="1" id="KW-0732">Signal</keyword>
<dbReference type="PANTHER" id="PTHR37157:SF2">
    <property type="entry name" value="EB DOMAIN-CONTAINING PROTEIN-RELATED"/>
    <property type="match status" value="1"/>
</dbReference>
<dbReference type="Proteomes" id="UP001432322">
    <property type="component" value="Unassembled WGS sequence"/>
</dbReference>
<reference evidence="3" key="1">
    <citation type="submission" date="2023-10" db="EMBL/GenBank/DDBJ databases">
        <title>Genome assembly of Pristionchus species.</title>
        <authorList>
            <person name="Yoshida K."/>
            <person name="Sommer R.J."/>
        </authorList>
    </citation>
    <scope>NUCLEOTIDE SEQUENCE</scope>
    <source>
        <strain evidence="3">RS5133</strain>
    </source>
</reference>
<keyword evidence="4" id="KW-1185">Reference proteome</keyword>
<sequence length="288" mass="30134">MTKSSRALVFFALIVSTAFSSVPFPSVKVSNQSIESNALLNQQFPHEQSGKCPLGQVQVNGQCLSLAAPGNTCQFSLQCIDKSTCINQICSCSNPAAKLIAYYCLIPGSVCSQTQTQVDGQCLTFTLPGSTCQYSAQCVGGSICQNKMCVCPSGTTQMYNYCISSSSPSKSCDIGQVQVNGECMSLAIPGSRCKATAQCLDSSTCVNNVCTCSKPGSVVVSGNCATPVEGCSGKQTRVNGKCLRFAAPGMDCTANEQCVDGSSCIAKVCRCPAGRSIMNGYCIPSREQ</sequence>
<evidence type="ECO:0000256" key="1">
    <source>
        <dbReference type="SAM" id="SignalP"/>
    </source>
</evidence>
<feature type="domain" description="EB" evidence="2">
    <location>
        <begin position="172"/>
        <end position="224"/>
    </location>
</feature>
<name>A0AAV5VJG1_9BILA</name>
<feature type="domain" description="EB" evidence="2">
    <location>
        <begin position="111"/>
        <end position="162"/>
    </location>
</feature>
<feature type="domain" description="EB" evidence="2">
    <location>
        <begin position="52"/>
        <end position="94"/>
    </location>
</feature>
<evidence type="ECO:0000259" key="2">
    <source>
        <dbReference type="Pfam" id="PF01683"/>
    </source>
</evidence>
<dbReference type="SMART" id="SM00289">
    <property type="entry name" value="WR1"/>
    <property type="match status" value="4"/>
</dbReference>
<feature type="signal peptide" evidence="1">
    <location>
        <begin position="1"/>
        <end position="20"/>
    </location>
</feature>
<feature type="chain" id="PRO_5043517936" description="EB domain-containing protein" evidence="1">
    <location>
        <begin position="21"/>
        <end position="288"/>
    </location>
</feature>
<comment type="caution">
    <text evidence="3">The sequence shown here is derived from an EMBL/GenBank/DDBJ whole genome shotgun (WGS) entry which is preliminary data.</text>
</comment>
<evidence type="ECO:0000313" key="4">
    <source>
        <dbReference type="Proteomes" id="UP001432322"/>
    </source>
</evidence>
<dbReference type="InterPro" id="IPR006149">
    <property type="entry name" value="EB_dom"/>
</dbReference>
<feature type="domain" description="EB" evidence="2">
    <location>
        <begin position="231"/>
        <end position="282"/>
    </location>
</feature>